<dbReference type="Proteomes" id="UP000805649">
    <property type="component" value="Unassembled WGS sequence"/>
</dbReference>
<name>A0ACC3Z1I0_COLTU</name>
<reference evidence="1 2" key="1">
    <citation type="journal article" date="2020" name="Phytopathology">
        <title>Genome Sequence Resources of Colletotrichum truncatum, C. plurivorum, C. musicola, and C. sojae: Four Species Pathogenic to Soybean (Glycine max).</title>
        <authorList>
            <person name="Rogerio F."/>
            <person name="Boufleur T.R."/>
            <person name="Ciampi-Guillardi M."/>
            <person name="Sukno S.A."/>
            <person name="Thon M.R."/>
            <person name="Massola Junior N.S."/>
            <person name="Baroncelli R."/>
        </authorList>
    </citation>
    <scope>NUCLEOTIDE SEQUENCE [LARGE SCALE GENOMIC DNA]</scope>
    <source>
        <strain evidence="1 2">CMES1059</strain>
    </source>
</reference>
<evidence type="ECO:0000313" key="1">
    <source>
        <dbReference type="EMBL" id="KAL0937956.1"/>
    </source>
</evidence>
<keyword evidence="2" id="KW-1185">Reference proteome</keyword>
<evidence type="ECO:0000313" key="2">
    <source>
        <dbReference type="Proteomes" id="UP000805649"/>
    </source>
</evidence>
<gene>
    <name evidence="1" type="ORF">CTRU02_207687</name>
</gene>
<proteinExistence type="predicted"/>
<organism evidence="1 2">
    <name type="scientific">Colletotrichum truncatum</name>
    <name type="common">Anthracnose fungus</name>
    <name type="synonym">Colletotrichum capsici</name>
    <dbReference type="NCBI Taxonomy" id="5467"/>
    <lineage>
        <taxon>Eukaryota</taxon>
        <taxon>Fungi</taxon>
        <taxon>Dikarya</taxon>
        <taxon>Ascomycota</taxon>
        <taxon>Pezizomycotina</taxon>
        <taxon>Sordariomycetes</taxon>
        <taxon>Hypocreomycetidae</taxon>
        <taxon>Glomerellales</taxon>
        <taxon>Glomerellaceae</taxon>
        <taxon>Colletotrichum</taxon>
        <taxon>Colletotrichum truncatum species complex</taxon>
    </lineage>
</organism>
<accession>A0ACC3Z1I0</accession>
<sequence>MLSRTRFSPDIAFPVGAPPINHFKRDIAARRPKQPNPRLCSRCQDWDIPEFAAGHGPKAHYYLPLSTISQGAKNCLICRAVSTAVESRRRECDWLRKSPEQSVYVAVQGPFFLDSGLMKDQKRRLNRSVEGEISVKMFLELTLSVVLDGTCSGDVAPLPLPLPLPPPFAVTPQFQMKYLEGDTPRLQAVDAWEAESFDVSTLKGWIDGCEMLHGKECVGQYRSISDLPYGFRVIDVHSMTIVQPVKPVRFVALSYMWEASEGAGHAQLINANASDLEVEGSLLAVTLPRIITDTISLCRDLGETYLWVDRLCIIQDDERSKPDQIEGMDRIYQSAAFSIMSALNDRKGRGLPGYADYHRMPRASLWGPPRNRNTWRGWRGIDPNGIETIVDASLWNRRGWTFQERLLSRRRLFITEYQVLFECCRGQATEELTWNYPKKSSQTPESQEKTSSEQVSTEHLEEDTDASASEQDANTSPEYAKKRRHIPSIPGFYRRPPHRKSATIRLANQVSLAHYCHWVEDYTSRQFSHSADVLNAFAGVGNAVKKAMRSEKVYGIPEVHLPQALMWSHIGAASRRQGVDWIPSWSWAAWMGTASYQWIHGEAKLVDTKLVRIVTLVYFHLQDPKGVGGLRPMRVTERWMGTGMRLVKIPGPEKLPPMQRRMDGGKVRVSEEVNQRYAEMWRTCPHSPWEALAHTELKPEAVAIARDFPGALVFSTTVASLRIGRDWTNTGVRASGKEWAREDAEILDLMGRQVGYLDKMDVDWIAGRKGTRDRRKLLDFVVISAGLEVTITDRNEWAFIEGQFHEMWRFNVLLVERLSFEPFVARRIGAGSVRVSRWKDCSPRWETVVLC</sequence>
<dbReference type="EMBL" id="VUJX02000004">
    <property type="protein sequence ID" value="KAL0937956.1"/>
    <property type="molecule type" value="Genomic_DNA"/>
</dbReference>
<comment type="caution">
    <text evidence="1">The sequence shown here is derived from an EMBL/GenBank/DDBJ whole genome shotgun (WGS) entry which is preliminary data.</text>
</comment>
<protein>
    <submittedName>
        <fullName evidence="1">Uncharacterized protein</fullName>
    </submittedName>
</protein>